<gene>
    <name evidence="1" type="ORF">KAJ83_08815</name>
</gene>
<organism evidence="1 2">
    <name type="scientific">Marivibrio halodurans</name>
    <dbReference type="NCBI Taxonomy" id="2039722"/>
    <lineage>
        <taxon>Bacteria</taxon>
        <taxon>Pseudomonadati</taxon>
        <taxon>Pseudomonadota</taxon>
        <taxon>Alphaproteobacteria</taxon>
        <taxon>Rhodospirillales</taxon>
        <taxon>Rhodospirillaceae</taxon>
        <taxon>Marivibrio</taxon>
    </lineage>
</organism>
<name>A0A8J7S5F9_9PROT</name>
<keyword evidence="2" id="KW-1185">Reference proteome</keyword>
<reference evidence="1" key="1">
    <citation type="submission" date="2021-04" db="EMBL/GenBank/DDBJ databases">
        <authorList>
            <person name="Zhang D.-C."/>
        </authorList>
    </citation>
    <scope>NUCLEOTIDE SEQUENCE</scope>
    <source>
        <strain evidence="1">CGMCC 1.15697</strain>
    </source>
</reference>
<dbReference type="AlphaFoldDB" id="A0A8J7S5F9"/>
<sequence length="119" mass="13323">MIARELSRLAGSADLVVFALYDPEDPEEPSAYELLDREEAGGPIDLDIGFDFEGVGVWYLCYRDGETFAARKVLLQMRGGRYVHGQVGWFEGFWDEFPQYVAQDSWVRAAVLKAPANAG</sequence>
<comment type="caution">
    <text evidence="1">The sequence shown here is derived from an EMBL/GenBank/DDBJ whole genome shotgun (WGS) entry which is preliminary data.</text>
</comment>
<dbReference type="EMBL" id="JAGMWN010000003">
    <property type="protein sequence ID" value="MBP5857109.1"/>
    <property type="molecule type" value="Genomic_DNA"/>
</dbReference>
<proteinExistence type="predicted"/>
<protein>
    <submittedName>
        <fullName evidence="1">Uncharacterized protein</fullName>
    </submittedName>
</protein>
<dbReference type="Proteomes" id="UP000672602">
    <property type="component" value="Unassembled WGS sequence"/>
</dbReference>
<accession>A0A8J7S5F9</accession>
<dbReference type="RefSeq" id="WP_210681670.1">
    <property type="nucleotide sequence ID" value="NZ_JAGMWN010000003.1"/>
</dbReference>
<evidence type="ECO:0000313" key="1">
    <source>
        <dbReference type="EMBL" id="MBP5857109.1"/>
    </source>
</evidence>
<evidence type="ECO:0000313" key="2">
    <source>
        <dbReference type="Proteomes" id="UP000672602"/>
    </source>
</evidence>